<dbReference type="InterPro" id="IPR046700">
    <property type="entry name" value="DUF6570"/>
</dbReference>
<reference evidence="3 4" key="1">
    <citation type="submission" date="2018-09" db="EMBL/GenBank/DDBJ databases">
        <title>Genomic investigation of the strawberry pathogen Phytophthora fragariae indicates pathogenicity is determined by transcriptional variation in three key races.</title>
        <authorList>
            <person name="Adams T.M."/>
            <person name="Armitage A.D."/>
            <person name="Sobczyk M.K."/>
            <person name="Bates H.J."/>
            <person name="Dunwell J.M."/>
            <person name="Nellist C.F."/>
            <person name="Harrison R.J."/>
        </authorList>
    </citation>
    <scope>NUCLEOTIDE SEQUENCE [LARGE SCALE GENOMIC DNA]</scope>
    <source>
        <strain evidence="3 4">SCRP324</strain>
    </source>
</reference>
<dbReference type="Pfam" id="PF20209">
    <property type="entry name" value="DUF6570"/>
    <property type="match status" value="1"/>
</dbReference>
<evidence type="ECO:0000259" key="2">
    <source>
        <dbReference type="Pfam" id="PF20209"/>
    </source>
</evidence>
<feature type="compositionally biased region" description="Polar residues" evidence="1">
    <location>
        <begin position="358"/>
        <end position="399"/>
    </location>
</feature>
<dbReference type="EMBL" id="QXFU01006402">
    <property type="protein sequence ID" value="KAE8961113.1"/>
    <property type="molecule type" value="Genomic_DNA"/>
</dbReference>
<sequence>MVTLYLPTFPALKFLGNEPVVGSWHLSVLFVTAAQYSSIGSCIKKQPTSRANTSGTIDAVEAENQRRRLARHDETKKRNAGAQGLPRNKRRKKTTTKSGSSFEEKCDSDRKSFFDCIDDTLIRICGSCGELANSATAVLKLFDPDASFYDPLRNEDGQVEIVAEGLVGGASDDQFNSIWLCDRCYRAIRTRKTPKFCRASGFRLGAVPDELAALNRMEARLIGLGVSFTTCVNLYRDGQEFTRGNAINYWNEPGEIVRELPRPLRSCGVVFLAAKSDKATNYFRVRPSLVRRALCWLISNNPLYENITISEENLRALEDLDMNQVIPCIPVSDEEVQELRGQVQQANGIDRGTEIPTAESNGTQTTGLPSTDCSNIGTHDTSSSSRTPSDNVRNGTIHSNDVMDNLTESFGLEGNHNSKKS</sequence>
<dbReference type="OrthoDB" id="3257061at2759"/>
<protein>
    <recommendedName>
        <fullName evidence="2">DUF6570 domain-containing protein</fullName>
    </recommendedName>
</protein>
<organism evidence="3 4">
    <name type="scientific">Phytophthora rubi</name>
    <dbReference type="NCBI Taxonomy" id="129364"/>
    <lineage>
        <taxon>Eukaryota</taxon>
        <taxon>Sar</taxon>
        <taxon>Stramenopiles</taxon>
        <taxon>Oomycota</taxon>
        <taxon>Peronosporomycetes</taxon>
        <taxon>Peronosporales</taxon>
        <taxon>Peronosporaceae</taxon>
        <taxon>Phytophthora</taxon>
    </lineage>
</organism>
<proteinExistence type="predicted"/>
<evidence type="ECO:0000313" key="3">
    <source>
        <dbReference type="EMBL" id="KAE8961113.1"/>
    </source>
</evidence>
<name>A0A6A3GW01_9STRA</name>
<accession>A0A6A3GW01</accession>
<gene>
    <name evidence="3" type="ORF">PR002_g30007</name>
</gene>
<feature type="compositionally biased region" description="Basic and acidic residues" evidence="1">
    <location>
        <begin position="68"/>
        <end position="77"/>
    </location>
</feature>
<comment type="caution">
    <text evidence="3">The sequence shown here is derived from an EMBL/GenBank/DDBJ whole genome shotgun (WGS) entry which is preliminary data.</text>
</comment>
<feature type="region of interest" description="Disordered" evidence="1">
    <location>
        <begin position="342"/>
        <end position="402"/>
    </location>
</feature>
<dbReference type="AlphaFoldDB" id="A0A6A3GW01"/>
<feature type="region of interest" description="Disordered" evidence="1">
    <location>
        <begin position="68"/>
        <end position="106"/>
    </location>
</feature>
<dbReference type="Proteomes" id="UP000435112">
    <property type="component" value="Unassembled WGS sequence"/>
</dbReference>
<feature type="domain" description="DUF6570" evidence="2">
    <location>
        <begin position="191"/>
        <end position="315"/>
    </location>
</feature>
<evidence type="ECO:0000313" key="4">
    <source>
        <dbReference type="Proteomes" id="UP000435112"/>
    </source>
</evidence>
<evidence type="ECO:0000256" key="1">
    <source>
        <dbReference type="SAM" id="MobiDB-lite"/>
    </source>
</evidence>